<gene>
    <name evidence="2" type="ORF">FSB_LOCUS39125</name>
</gene>
<organism evidence="2">
    <name type="scientific">Fagus sylvatica</name>
    <name type="common">Beechnut</name>
    <dbReference type="NCBI Taxonomy" id="28930"/>
    <lineage>
        <taxon>Eukaryota</taxon>
        <taxon>Viridiplantae</taxon>
        <taxon>Streptophyta</taxon>
        <taxon>Embryophyta</taxon>
        <taxon>Tracheophyta</taxon>
        <taxon>Spermatophyta</taxon>
        <taxon>Magnoliopsida</taxon>
        <taxon>eudicotyledons</taxon>
        <taxon>Gunneridae</taxon>
        <taxon>Pentapetalae</taxon>
        <taxon>rosids</taxon>
        <taxon>fabids</taxon>
        <taxon>Fagales</taxon>
        <taxon>Fagaceae</taxon>
        <taxon>Fagus</taxon>
    </lineage>
</organism>
<accession>A0A2N9HHP3</accession>
<reference evidence="2" key="1">
    <citation type="submission" date="2018-02" db="EMBL/GenBank/DDBJ databases">
        <authorList>
            <person name="Cohen D.B."/>
            <person name="Kent A.D."/>
        </authorList>
    </citation>
    <scope>NUCLEOTIDE SEQUENCE</scope>
</reference>
<feature type="compositionally biased region" description="Acidic residues" evidence="1">
    <location>
        <begin position="13"/>
        <end position="30"/>
    </location>
</feature>
<evidence type="ECO:0000313" key="2">
    <source>
        <dbReference type="EMBL" id="SPD11243.1"/>
    </source>
</evidence>
<protein>
    <submittedName>
        <fullName evidence="2">Uncharacterized protein</fullName>
    </submittedName>
</protein>
<sequence>MLSHVTPSHEEAEQGWEDELLSQEESELEGSEEKALKANKATKSSSGLESDTEKMSVSVRRENLCANIFLAGSLELRIGNFTFGKAVVEGH</sequence>
<dbReference type="AlphaFoldDB" id="A0A2N9HHP3"/>
<feature type="region of interest" description="Disordered" evidence="1">
    <location>
        <begin position="1"/>
        <end position="56"/>
    </location>
</feature>
<evidence type="ECO:0000256" key="1">
    <source>
        <dbReference type="SAM" id="MobiDB-lite"/>
    </source>
</evidence>
<dbReference type="EMBL" id="OIVN01003446">
    <property type="protein sequence ID" value="SPD11243.1"/>
    <property type="molecule type" value="Genomic_DNA"/>
</dbReference>
<proteinExistence type="predicted"/>
<name>A0A2N9HHP3_FAGSY</name>